<sequence>MSLSSVGRRILRGSSERLITHKRGYMTDAAIVNIISCRSSCGPRPNRRLEDGFALNRLASRVTKLVEELSDISDLIALRSTSNVVS</sequence>
<comment type="caution">
    <text evidence="1">The sequence shown here is derived from an EMBL/GenBank/DDBJ whole genome shotgun (WGS) entry which is preliminary data.</text>
</comment>
<organism evidence="1">
    <name type="scientific">Candidatus Hakubella thermalkaliphila</name>
    <dbReference type="NCBI Taxonomy" id="2754717"/>
    <lineage>
        <taxon>Bacteria</taxon>
        <taxon>Bacillati</taxon>
        <taxon>Actinomycetota</taxon>
        <taxon>Actinomycetota incertae sedis</taxon>
        <taxon>Candidatus Hakubellales</taxon>
        <taxon>Candidatus Hakubellaceae</taxon>
        <taxon>Candidatus Hakubella</taxon>
    </lineage>
</organism>
<gene>
    <name evidence="1" type="ORF">HKBW3S47_01161</name>
</gene>
<protein>
    <submittedName>
        <fullName evidence="1">Uncharacterized protein</fullName>
    </submittedName>
</protein>
<accession>A0A6V8Q4N5</accession>
<name>A0A6V8Q4N5_9ACTN</name>
<dbReference type="Proteomes" id="UP000569018">
    <property type="component" value="Unassembled WGS sequence"/>
</dbReference>
<dbReference type="EMBL" id="BLSD01000055">
    <property type="protein sequence ID" value="GFP39463.1"/>
    <property type="molecule type" value="Genomic_DNA"/>
</dbReference>
<proteinExistence type="predicted"/>
<reference evidence="1" key="1">
    <citation type="journal article" date="2020" name="Front. Microbiol.">
        <title>Single-cell genomics of novel Actinobacteria with the Wood-Ljungdahl pathway discovered in a serpentinizing system.</title>
        <authorList>
            <person name="Merino N."/>
            <person name="Kawai M."/>
            <person name="Boyd E.S."/>
            <person name="Colman D.R."/>
            <person name="McGlynn S.E."/>
            <person name="Nealson K.H."/>
            <person name="Kurokawa K."/>
            <person name="Hongoh Y."/>
        </authorList>
    </citation>
    <scope>NUCLEOTIDE SEQUENCE [LARGE SCALE GENOMIC DNA]</scope>
    <source>
        <strain evidence="1">S47</strain>
    </source>
</reference>
<dbReference type="AlphaFoldDB" id="A0A6V8Q4N5"/>
<evidence type="ECO:0000313" key="1">
    <source>
        <dbReference type="EMBL" id="GFP39463.1"/>
    </source>
</evidence>